<feature type="region of interest" description="Disordered" evidence="1">
    <location>
        <begin position="244"/>
        <end position="291"/>
    </location>
</feature>
<dbReference type="OrthoDB" id="3799947at2759"/>
<gene>
    <name evidence="2" type="ORF">K505DRAFT_366902</name>
</gene>
<sequence>MASNANINANSSVVQDLISMIDAHLAFQIVQNDAHFHSLSRQSSRGTMFVDFDENTVEPIISYRNDSNHKHSHEHSESRTDSLAPIFPSASTSAPRTAPPLRHTRRADGRAEARPRRGAEFDSETESEYNYGGRVVHVNKAAQQPKNLRSGYYSVEAGEGPVHQASQHRYHHHRRTHSRQNYNHNHSHNHNHHHDQNNNDKYNVSDRRGSTQARAAKKNLPAAPPEKKKRNKVVHFLQRLLSKLGTLEPSNRSKDEDNTERRKPSREHRADCVVEPVPRTPERWTQNGYHT</sequence>
<feature type="compositionally biased region" description="Basic residues" evidence="1">
    <location>
        <begin position="166"/>
        <end position="178"/>
    </location>
</feature>
<reference evidence="2" key="1">
    <citation type="journal article" date="2020" name="Stud. Mycol.">
        <title>101 Dothideomycetes genomes: a test case for predicting lifestyles and emergence of pathogens.</title>
        <authorList>
            <person name="Haridas S."/>
            <person name="Albert R."/>
            <person name="Binder M."/>
            <person name="Bloem J."/>
            <person name="Labutti K."/>
            <person name="Salamov A."/>
            <person name="Andreopoulos B."/>
            <person name="Baker S."/>
            <person name="Barry K."/>
            <person name="Bills G."/>
            <person name="Bluhm B."/>
            <person name="Cannon C."/>
            <person name="Castanera R."/>
            <person name="Culley D."/>
            <person name="Daum C."/>
            <person name="Ezra D."/>
            <person name="Gonzalez J."/>
            <person name="Henrissat B."/>
            <person name="Kuo A."/>
            <person name="Liang C."/>
            <person name="Lipzen A."/>
            <person name="Lutzoni F."/>
            <person name="Magnuson J."/>
            <person name="Mondo S."/>
            <person name="Nolan M."/>
            <person name="Ohm R."/>
            <person name="Pangilinan J."/>
            <person name="Park H.-J."/>
            <person name="Ramirez L."/>
            <person name="Alfaro M."/>
            <person name="Sun H."/>
            <person name="Tritt A."/>
            <person name="Yoshinaga Y."/>
            <person name="Zwiers L.-H."/>
            <person name="Turgeon B."/>
            <person name="Goodwin S."/>
            <person name="Spatafora J."/>
            <person name="Crous P."/>
            <person name="Grigoriev I."/>
        </authorList>
    </citation>
    <scope>NUCLEOTIDE SEQUENCE</scope>
    <source>
        <strain evidence="2">CBS 109.77</strain>
    </source>
</reference>
<accession>A0A6A6WUZ1</accession>
<keyword evidence="3" id="KW-1185">Reference proteome</keyword>
<dbReference type="AlphaFoldDB" id="A0A6A6WUZ1"/>
<evidence type="ECO:0000256" key="1">
    <source>
        <dbReference type="SAM" id="MobiDB-lite"/>
    </source>
</evidence>
<dbReference type="Proteomes" id="UP000799757">
    <property type="component" value="Unassembled WGS sequence"/>
</dbReference>
<feature type="region of interest" description="Disordered" evidence="1">
    <location>
        <begin position="162"/>
        <end position="232"/>
    </location>
</feature>
<name>A0A6A6WUZ1_9PLEO</name>
<feature type="region of interest" description="Disordered" evidence="1">
    <location>
        <begin position="66"/>
        <end position="127"/>
    </location>
</feature>
<feature type="compositionally biased region" description="Basic and acidic residues" evidence="1">
    <location>
        <begin position="66"/>
        <end position="80"/>
    </location>
</feature>
<feature type="compositionally biased region" description="Basic and acidic residues" evidence="1">
    <location>
        <begin position="194"/>
        <end position="209"/>
    </location>
</feature>
<evidence type="ECO:0000313" key="2">
    <source>
        <dbReference type="EMBL" id="KAF2787956.1"/>
    </source>
</evidence>
<proteinExistence type="predicted"/>
<feature type="compositionally biased region" description="Basic and acidic residues" evidence="1">
    <location>
        <begin position="106"/>
        <end position="120"/>
    </location>
</feature>
<feature type="compositionally biased region" description="Basic and acidic residues" evidence="1">
    <location>
        <begin position="251"/>
        <end position="272"/>
    </location>
</feature>
<evidence type="ECO:0000313" key="3">
    <source>
        <dbReference type="Proteomes" id="UP000799757"/>
    </source>
</evidence>
<protein>
    <submittedName>
        <fullName evidence="2">Uncharacterized protein</fullName>
    </submittedName>
</protein>
<organism evidence="2 3">
    <name type="scientific">Melanomma pulvis-pyrius CBS 109.77</name>
    <dbReference type="NCBI Taxonomy" id="1314802"/>
    <lineage>
        <taxon>Eukaryota</taxon>
        <taxon>Fungi</taxon>
        <taxon>Dikarya</taxon>
        <taxon>Ascomycota</taxon>
        <taxon>Pezizomycotina</taxon>
        <taxon>Dothideomycetes</taxon>
        <taxon>Pleosporomycetidae</taxon>
        <taxon>Pleosporales</taxon>
        <taxon>Melanommataceae</taxon>
        <taxon>Melanomma</taxon>
    </lineage>
</organism>
<dbReference type="EMBL" id="MU002262">
    <property type="protein sequence ID" value="KAF2787956.1"/>
    <property type="molecule type" value="Genomic_DNA"/>
</dbReference>